<dbReference type="RefSeq" id="WP_143165445.1">
    <property type="nucleotide sequence ID" value="NZ_FQWV01000008.1"/>
</dbReference>
<protein>
    <submittedName>
        <fullName evidence="2">Uncharacterized protein</fullName>
    </submittedName>
</protein>
<dbReference type="OrthoDB" id="203217at2157"/>
<dbReference type="AlphaFoldDB" id="A0A1M5TKY6"/>
<sequence length="285" mass="28447">MTGSLLDVCLALLLVSAAAGTLAATDDAAKTAPHAAESRASETAATLATTTASVEYTIVAAEGTTGPDDAAASPEADRIAHGTLGEHLARAVTRSATIDDTALSPAVGDYRRGVRRAVADAVGSRTAIRAVWRPLPCAGLGATVRVGPRPPPTVTVRAARFSVPVGASSVPAASESDTEDGATTAASRAVAVLFPPDRIAAAARGDPIASAAVTDRYRRAGRATGVDAIARLKRGGPRSANRALAAALAADAEAGAAAESPAGERDACGSGDPTRVTIVVRTWSP</sequence>
<dbReference type="Pfam" id="PF23955">
    <property type="entry name" value="DUF7284"/>
    <property type="match status" value="1"/>
</dbReference>
<proteinExistence type="predicted"/>
<dbReference type="EMBL" id="FQWV01000008">
    <property type="protein sequence ID" value="SHH51475.1"/>
    <property type="molecule type" value="Genomic_DNA"/>
</dbReference>
<reference evidence="2 3" key="1">
    <citation type="submission" date="2016-11" db="EMBL/GenBank/DDBJ databases">
        <authorList>
            <person name="Jaros S."/>
            <person name="Januszkiewicz K."/>
            <person name="Wedrychowicz H."/>
        </authorList>
    </citation>
    <scope>NUCLEOTIDE SEQUENCE [LARGE SCALE GENOMIC DNA]</scope>
    <source>
        <strain evidence="2 3">DSM 9297</strain>
    </source>
</reference>
<dbReference type="InterPro" id="IPR055708">
    <property type="entry name" value="DUF7284"/>
</dbReference>
<organism evidence="2 3">
    <name type="scientific">Halobaculum gomorrense</name>
    <dbReference type="NCBI Taxonomy" id="43928"/>
    <lineage>
        <taxon>Archaea</taxon>
        <taxon>Methanobacteriati</taxon>
        <taxon>Methanobacteriota</taxon>
        <taxon>Stenosarchaea group</taxon>
        <taxon>Halobacteria</taxon>
        <taxon>Halobacteriales</taxon>
        <taxon>Haloferacaceae</taxon>
        <taxon>Halobaculum</taxon>
    </lineage>
</organism>
<evidence type="ECO:0000256" key="1">
    <source>
        <dbReference type="SAM" id="MobiDB-lite"/>
    </source>
</evidence>
<evidence type="ECO:0000313" key="3">
    <source>
        <dbReference type="Proteomes" id="UP000184357"/>
    </source>
</evidence>
<keyword evidence="3" id="KW-1185">Reference proteome</keyword>
<evidence type="ECO:0000313" key="2">
    <source>
        <dbReference type="EMBL" id="SHH51475.1"/>
    </source>
</evidence>
<dbReference type="STRING" id="43928.SAMN05443636_2753"/>
<gene>
    <name evidence="2" type="ORF">SAMN05443636_2753</name>
</gene>
<feature type="region of interest" description="Disordered" evidence="1">
    <location>
        <begin position="254"/>
        <end position="273"/>
    </location>
</feature>
<dbReference type="Proteomes" id="UP000184357">
    <property type="component" value="Unassembled WGS sequence"/>
</dbReference>
<name>A0A1M5TKY6_9EURY</name>
<accession>A0A1M5TKY6</accession>